<dbReference type="AlphaFoldDB" id="A0A1G8P355"/>
<evidence type="ECO:0000313" key="4">
    <source>
        <dbReference type="Proteomes" id="UP000198853"/>
    </source>
</evidence>
<protein>
    <submittedName>
        <fullName evidence="3">Sarcosine oxidase subunit alpha</fullName>
    </submittedName>
</protein>
<sequence>MSAYKEKVNFSFNDVRLEAKEGQTVAAALYENDYKKLGTTRKYQRPRGLFCATGRCYSCLLTVNDQNNVLSCMTLVEEGMSVKSNQS</sequence>
<reference evidence="3 4" key="1">
    <citation type="submission" date="2016-10" db="EMBL/GenBank/DDBJ databases">
        <authorList>
            <person name="de Groot N.N."/>
        </authorList>
    </citation>
    <scope>NUCLEOTIDE SEQUENCE [LARGE SCALE GENOMIC DNA]</scope>
    <source>
        <strain evidence="3 4">DSM 21771</strain>
    </source>
</reference>
<accession>A0A1G8P355</accession>
<keyword evidence="1" id="KW-0560">Oxidoreductase</keyword>
<evidence type="ECO:0000313" key="3">
    <source>
        <dbReference type="EMBL" id="SDI86951.1"/>
    </source>
</evidence>
<gene>
    <name evidence="3" type="ORF">SAMN04488123_107175</name>
</gene>
<name>A0A1G8P355_9BACI</name>
<keyword evidence="4" id="KW-1185">Reference proteome</keyword>
<dbReference type="SUPFAM" id="SSF54292">
    <property type="entry name" value="2Fe-2S ferredoxin-like"/>
    <property type="match status" value="1"/>
</dbReference>
<dbReference type="Pfam" id="PF13510">
    <property type="entry name" value="Fer2_4"/>
    <property type="match status" value="1"/>
</dbReference>
<dbReference type="PROSITE" id="PS51085">
    <property type="entry name" value="2FE2S_FER_2"/>
    <property type="match status" value="1"/>
</dbReference>
<dbReference type="InterPro" id="IPR001041">
    <property type="entry name" value="2Fe-2S_ferredoxin-type"/>
</dbReference>
<organism evidence="3 4">
    <name type="scientific">Natribacillus halophilus</name>
    <dbReference type="NCBI Taxonomy" id="549003"/>
    <lineage>
        <taxon>Bacteria</taxon>
        <taxon>Bacillati</taxon>
        <taxon>Bacillota</taxon>
        <taxon>Bacilli</taxon>
        <taxon>Bacillales</taxon>
        <taxon>Bacillaceae</taxon>
        <taxon>Natribacillus</taxon>
    </lineage>
</organism>
<dbReference type="GO" id="GO:0051536">
    <property type="term" value="F:iron-sulfur cluster binding"/>
    <property type="evidence" value="ECO:0007669"/>
    <property type="project" value="InterPro"/>
</dbReference>
<dbReference type="GO" id="GO:0016491">
    <property type="term" value="F:oxidoreductase activity"/>
    <property type="evidence" value="ECO:0007669"/>
    <property type="project" value="UniProtKB-KW"/>
</dbReference>
<dbReference type="InterPro" id="IPR036010">
    <property type="entry name" value="2Fe-2S_ferredoxin-like_sf"/>
</dbReference>
<dbReference type="InterPro" id="IPR042204">
    <property type="entry name" value="2Fe-2S-bd_N"/>
</dbReference>
<dbReference type="Proteomes" id="UP000198853">
    <property type="component" value="Unassembled WGS sequence"/>
</dbReference>
<evidence type="ECO:0000259" key="2">
    <source>
        <dbReference type="PROSITE" id="PS51085"/>
    </source>
</evidence>
<dbReference type="CDD" id="cd00207">
    <property type="entry name" value="fer2"/>
    <property type="match status" value="1"/>
</dbReference>
<proteinExistence type="predicted"/>
<evidence type="ECO:0000256" key="1">
    <source>
        <dbReference type="ARBA" id="ARBA00023002"/>
    </source>
</evidence>
<dbReference type="EMBL" id="FNEN01000007">
    <property type="protein sequence ID" value="SDI86951.1"/>
    <property type="molecule type" value="Genomic_DNA"/>
</dbReference>
<feature type="domain" description="2Fe-2S ferredoxin-type" evidence="2">
    <location>
        <begin position="6"/>
        <end position="87"/>
    </location>
</feature>
<dbReference type="Gene3D" id="3.10.20.440">
    <property type="entry name" value="2Fe-2S iron-sulphur cluster binding domain, sarcosine oxidase, alpha subunit, N-terminal domain"/>
    <property type="match status" value="1"/>
</dbReference>